<sequence>MRQAMKLLGLLMLLEGISGALDHVAVQPFFGFVLNAFNRLVVERVSAFEGVEVFANLSLAALGAAVMIAAARVRPS</sequence>
<keyword evidence="1" id="KW-0812">Transmembrane</keyword>
<accession>A0A1H7TS10</accession>
<evidence type="ECO:0000313" key="3">
    <source>
        <dbReference type="Proteomes" id="UP000198953"/>
    </source>
</evidence>
<dbReference type="RefSeq" id="WP_055502686.1">
    <property type="nucleotide sequence ID" value="NZ_BBZG01000001.1"/>
</dbReference>
<dbReference type="EMBL" id="FOBF01000007">
    <property type="protein sequence ID" value="SEL87224.1"/>
    <property type="molecule type" value="Genomic_DNA"/>
</dbReference>
<keyword evidence="1" id="KW-0472">Membrane</keyword>
<dbReference type="AlphaFoldDB" id="A0A1H7TS10"/>
<dbReference type="OrthoDB" id="3637911at2"/>
<protein>
    <submittedName>
        <fullName evidence="2">Uncharacterized protein</fullName>
    </submittedName>
</protein>
<name>A0A1H7TS10_9ACTN</name>
<dbReference type="Proteomes" id="UP000198953">
    <property type="component" value="Unassembled WGS sequence"/>
</dbReference>
<feature type="transmembrane region" description="Helical" evidence="1">
    <location>
        <begin position="53"/>
        <end position="73"/>
    </location>
</feature>
<reference evidence="2 3" key="1">
    <citation type="submission" date="2016-10" db="EMBL/GenBank/DDBJ databases">
        <authorList>
            <person name="de Groot N.N."/>
        </authorList>
    </citation>
    <scope>NUCLEOTIDE SEQUENCE [LARGE SCALE GENOMIC DNA]</scope>
    <source>
        <strain evidence="2 3">DSM 43357</strain>
    </source>
</reference>
<organism evidence="2 3">
    <name type="scientific">Nonomuraea pusilla</name>
    <dbReference type="NCBI Taxonomy" id="46177"/>
    <lineage>
        <taxon>Bacteria</taxon>
        <taxon>Bacillati</taxon>
        <taxon>Actinomycetota</taxon>
        <taxon>Actinomycetes</taxon>
        <taxon>Streptosporangiales</taxon>
        <taxon>Streptosporangiaceae</taxon>
        <taxon>Nonomuraea</taxon>
    </lineage>
</organism>
<evidence type="ECO:0000256" key="1">
    <source>
        <dbReference type="SAM" id="Phobius"/>
    </source>
</evidence>
<proteinExistence type="predicted"/>
<keyword evidence="3" id="KW-1185">Reference proteome</keyword>
<evidence type="ECO:0000313" key="2">
    <source>
        <dbReference type="EMBL" id="SEL87224.1"/>
    </source>
</evidence>
<keyword evidence="1" id="KW-1133">Transmembrane helix</keyword>
<gene>
    <name evidence="2" type="ORF">SAMN05660976_03619</name>
</gene>